<keyword evidence="7" id="KW-0406">Ion transport</keyword>
<evidence type="ECO:0000313" key="12">
    <source>
        <dbReference type="EMBL" id="MFD1811136.1"/>
    </source>
</evidence>
<dbReference type="Gene3D" id="6.10.140.1330">
    <property type="match status" value="1"/>
</dbReference>
<keyword evidence="13" id="KW-1185">Reference proteome</keyword>
<dbReference type="InterPro" id="IPR006153">
    <property type="entry name" value="Cation/H_exchanger_TM"/>
</dbReference>
<keyword evidence="2" id="KW-0813">Transport</keyword>
<reference evidence="13" key="1">
    <citation type="journal article" date="2019" name="Int. J. Syst. Evol. Microbiol.">
        <title>The Global Catalogue of Microorganisms (GCM) 10K type strain sequencing project: providing services to taxonomists for standard genome sequencing and annotation.</title>
        <authorList>
            <consortium name="The Broad Institute Genomics Platform"/>
            <consortium name="The Broad Institute Genome Sequencing Center for Infectious Disease"/>
            <person name="Wu L."/>
            <person name="Ma J."/>
        </authorList>
    </citation>
    <scope>NUCLEOTIDE SEQUENCE [LARGE SCALE GENOMIC DNA]</scope>
    <source>
        <strain evidence="13">DT72</strain>
    </source>
</reference>
<proteinExistence type="predicted"/>
<evidence type="ECO:0000256" key="5">
    <source>
        <dbReference type="ARBA" id="ARBA00022989"/>
    </source>
</evidence>
<dbReference type="EMBL" id="JBHUFB010000005">
    <property type="protein sequence ID" value="MFD1811136.1"/>
    <property type="molecule type" value="Genomic_DNA"/>
</dbReference>
<feature type="transmembrane region" description="Helical" evidence="10">
    <location>
        <begin position="210"/>
        <end position="228"/>
    </location>
</feature>
<evidence type="ECO:0000256" key="9">
    <source>
        <dbReference type="ARBA" id="ARBA00023201"/>
    </source>
</evidence>
<gene>
    <name evidence="12" type="ORF">ACFSJG_02810</name>
</gene>
<protein>
    <submittedName>
        <fullName evidence="12">Cation:proton antiporter</fullName>
    </submittedName>
</protein>
<feature type="transmembrane region" description="Helical" evidence="10">
    <location>
        <begin position="266"/>
        <end position="283"/>
    </location>
</feature>
<evidence type="ECO:0000256" key="10">
    <source>
        <dbReference type="SAM" id="Phobius"/>
    </source>
</evidence>
<feature type="transmembrane region" description="Helical" evidence="10">
    <location>
        <begin position="303"/>
        <end position="328"/>
    </location>
</feature>
<feature type="transmembrane region" description="Helical" evidence="10">
    <location>
        <begin position="420"/>
        <end position="446"/>
    </location>
</feature>
<evidence type="ECO:0000259" key="11">
    <source>
        <dbReference type="Pfam" id="PF00999"/>
    </source>
</evidence>
<dbReference type="PANTHER" id="PTHR10110:SF86">
    <property type="entry name" value="SODIUM_HYDROGEN EXCHANGER 7"/>
    <property type="match status" value="1"/>
</dbReference>
<sequence>MQYTLIAVIGVASIVAVAAFSKRLGLAAPLSLVVVGIVIGYIPGVPDVVLGPEVMLAGVLPPLLYAGAVNIPAQDFRRNIKAITGLAVLLVLVTTAGAAVLFHFLIPDIGWATAFALGAVISPTDAVAATSVGRRLGLPSRLLTVVEGESLANDATSLVLLRSAIAATAGAVSLWHVAGDFVYAVVIATVVGIVIGIVNVRIRGRFTDDTVLNTAISFVVPFVAYLPAEELGASGVLAVVVTGVVTGHMAPRHLSARNRVTEEMNWRTIAFLLESAVFLTMGLSLEHLVDEVRDAQLSPGQGLLYGLIATAFVIAVRAAFIVPLVGVLRRDERRARQIVPHLDSMQLRLDRMAERDDVNPRKQAYLRRRFRRAAADIEFELNEALGWRGGVVLAWSGMRGAITLAAAQTLPYGTPFRAELIFIAFVVAVTTLLLQGLTLPLVIRWLKVPGDDTERLQAEYTQLLTELADAAESRLTLASDVDPGVLERVRADSLIGKRDAVGDRPDPDHDRRRDEYLALRLVALRAERGALLRARSDGRYSSDTLAAAQRRLDLEETRLEILTDPMTE</sequence>
<evidence type="ECO:0000256" key="6">
    <source>
        <dbReference type="ARBA" id="ARBA00023053"/>
    </source>
</evidence>
<feature type="transmembrane region" description="Helical" evidence="10">
    <location>
        <begin position="181"/>
        <end position="198"/>
    </location>
</feature>
<dbReference type="Proteomes" id="UP001597286">
    <property type="component" value="Unassembled WGS sequence"/>
</dbReference>
<organism evidence="12 13">
    <name type="scientific">Rhodococcus gannanensis</name>
    <dbReference type="NCBI Taxonomy" id="1960308"/>
    <lineage>
        <taxon>Bacteria</taxon>
        <taxon>Bacillati</taxon>
        <taxon>Actinomycetota</taxon>
        <taxon>Actinomycetes</taxon>
        <taxon>Mycobacteriales</taxon>
        <taxon>Nocardiaceae</taxon>
        <taxon>Rhodococcus</taxon>
    </lineage>
</organism>
<feature type="domain" description="Cation/H+ exchanger transmembrane" evidence="11">
    <location>
        <begin position="13"/>
        <end position="445"/>
    </location>
</feature>
<feature type="transmembrane region" description="Helical" evidence="10">
    <location>
        <begin position="234"/>
        <end position="254"/>
    </location>
</feature>
<evidence type="ECO:0000313" key="13">
    <source>
        <dbReference type="Proteomes" id="UP001597286"/>
    </source>
</evidence>
<keyword evidence="5 10" id="KW-1133">Transmembrane helix</keyword>
<feature type="transmembrane region" description="Helical" evidence="10">
    <location>
        <begin position="54"/>
        <end position="73"/>
    </location>
</feature>
<evidence type="ECO:0000256" key="7">
    <source>
        <dbReference type="ARBA" id="ARBA00023065"/>
    </source>
</evidence>
<dbReference type="RefSeq" id="WP_378483692.1">
    <property type="nucleotide sequence ID" value="NZ_JBHUFB010000005.1"/>
</dbReference>
<dbReference type="Pfam" id="PF00999">
    <property type="entry name" value="Na_H_Exchanger"/>
    <property type="match status" value="1"/>
</dbReference>
<keyword evidence="4 10" id="KW-0812">Transmembrane</keyword>
<name>A0ABW4NYT1_9NOCA</name>
<keyword evidence="6" id="KW-0915">Sodium</keyword>
<evidence type="ECO:0000256" key="4">
    <source>
        <dbReference type="ARBA" id="ARBA00022692"/>
    </source>
</evidence>
<keyword evidence="9" id="KW-0739">Sodium transport</keyword>
<dbReference type="PANTHER" id="PTHR10110">
    <property type="entry name" value="SODIUM/HYDROGEN EXCHANGER"/>
    <property type="match status" value="1"/>
</dbReference>
<evidence type="ECO:0000256" key="8">
    <source>
        <dbReference type="ARBA" id="ARBA00023136"/>
    </source>
</evidence>
<feature type="transmembrane region" description="Helical" evidence="10">
    <location>
        <begin position="85"/>
        <end position="106"/>
    </location>
</feature>
<comment type="subcellular location">
    <subcellularLocation>
        <location evidence="1">Cell membrane</location>
        <topology evidence="1">Multi-pass membrane protein</topology>
    </subcellularLocation>
</comment>
<accession>A0ABW4NYT1</accession>
<comment type="caution">
    <text evidence="12">The sequence shown here is derived from an EMBL/GenBank/DDBJ whole genome shotgun (WGS) entry which is preliminary data.</text>
</comment>
<keyword evidence="3" id="KW-1003">Cell membrane</keyword>
<evidence type="ECO:0000256" key="1">
    <source>
        <dbReference type="ARBA" id="ARBA00004651"/>
    </source>
</evidence>
<evidence type="ECO:0000256" key="2">
    <source>
        <dbReference type="ARBA" id="ARBA00022448"/>
    </source>
</evidence>
<evidence type="ECO:0000256" key="3">
    <source>
        <dbReference type="ARBA" id="ARBA00022475"/>
    </source>
</evidence>
<feature type="transmembrane region" description="Helical" evidence="10">
    <location>
        <begin position="24"/>
        <end position="42"/>
    </location>
</feature>
<keyword evidence="8 10" id="KW-0472">Membrane</keyword>
<dbReference type="InterPro" id="IPR018422">
    <property type="entry name" value="Cation/H_exchanger_CPA1"/>
</dbReference>